<comment type="caution">
    <text evidence="8">Lacks conserved residue(s) required for the propagation of feature annotation.</text>
</comment>
<keyword evidence="4" id="KW-1003">Cell membrane</keyword>
<feature type="transmembrane region" description="Helical" evidence="8">
    <location>
        <begin position="228"/>
        <end position="247"/>
    </location>
</feature>
<reference evidence="10" key="1">
    <citation type="submission" date="2020-02" db="EMBL/GenBank/DDBJ databases">
        <authorList>
            <person name="Meier V. D."/>
        </authorList>
    </citation>
    <scope>NUCLEOTIDE SEQUENCE</scope>
    <source>
        <strain evidence="10">AVDCRST_MAG91</strain>
    </source>
</reference>
<organism evidence="10">
    <name type="scientific">uncultured Sphingomonadaceae bacterium</name>
    <dbReference type="NCBI Taxonomy" id="169976"/>
    <lineage>
        <taxon>Bacteria</taxon>
        <taxon>Pseudomonadati</taxon>
        <taxon>Pseudomonadota</taxon>
        <taxon>Alphaproteobacteria</taxon>
        <taxon>Sphingomonadales</taxon>
        <taxon>Sphingomonadaceae</taxon>
        <taxon>environmental samples</taxon>
    </lineage>
</organism>
<feature type="transmembrane region" description="Helical" evidence="8">
    <location>
        <begin position="21"/>
        <end position="40"/>
    </location>
</feature>
<dbReference type="EMBL" id="CADCVX010000452">
    <property type="protein sequence ID" value="CAA9525875.1"/>
    <property type="molecule type" value="Genomic_DNA"/>
</dbReference>
<dbReference type="PROSITE" id="PS50850">
    <property type="entry name" value="MFS"/>
    <property type="match status" value="1"/>
</dbReference>
<sequence>MNKPEQVRAARPHADPGFVEFVVLMAALMSLNAFAIDAMLPALPAIGEDLSVARENRRQLVVTLYLLGFGLTQMIWGPLSDRFGRRPVLVAGLSLYAVFALLAAVATSFPLLLGGRMLQGGAAASTRVLVTSIVRDRFEGAVMARVMSLTFVVFMLMPVLAPSFGQLVLLFADWRAIFWGLAIWGVGMLAWAWLRLPETLDPANRRAISVASVGGAARTTIANDVSRGYTLATMALMGALMGYVNSIQQIVFDVFERPGALALVFAAVAVPMAAASWGNSHFVVRVGVRRMAHWGLVAFTAIAAIHFAVAIAGAENLTLFVVLQGLSMCCFGLAASNMGAIAMQPMGHIAGTASAVQGTVQTIGAALIGAAIGQSFNGSTIPLTAGFVAMGLAALALVWRVERGRMFAGDRT</sequence>
<feature type="transmembrane region" description="Helical" evidence="8">
    <location>
        <begin position="88"/>
        <end position="111"/>
    </location>
</feature>
<feature type="transmembrane region" description="Helical" evidence="8">
    <location>
        <begin position="291"/>
        <end position="311"/>
    </location>
</feature>
<dbReference type="GO" id="GO:0005886">
    <property type="term" value="C:plasma membrane"/>
    <property type="evidence" value="ECO:0007669"/>
    <property type="project" value="UniProtKB-SubCell"/>
</dbReference>
<feature type="transmembrane region" description="Helical" evidence="8">
    <location>
        <begin position="317"/>
        <end position="337"/>
    </location>
</feature>
<dbReference type="GO" id="GO:0042910">
    <property type="term" value="F:xenobiotic transmembrane transporter activity"/>
    <property type="evidence" value="ECO:0007669"/>
    <property type="project" value="InterPro"/>
</dbReference>
<dbReference type="InterPro" id="IPR020846">
    <property type="entry name" value="MFS_dom"/>
</dbReference>
<dbReference type="InterPro" id="IPR004812">
    <property type="entry name" value="Efflux_drug-R_Bcr/CmlA"/>
</dbReference>
<feature type="transmembrane region" description="Helical" evidence="8">
    <location>
        <begin position="177"/>
        <end position="196"/>
    </location>
</feature>
<evidence type="ECO:0000256" key="6">
    <source>
        <dbReference type="ARBA" id="ARBA00022989"/>
    </source>
</evidence>
<dbReference type="CDD" id="cd17320">
    <property type="entry name" value="MFS_MdfA_MDR_like"/>
    <property type="match status" value="1"/>
</dbReference>
<evidence type="ECO:0000259" key="9">
    <source>
        <dbReference type="PROSITE" id="PS50850"/>
    </source>
</evidence>
<feature type="transmembrane region" description="Helical" evidence="8">
    <location>
        <begin position="379"/>
        <end position="399"/>
    </location>
</feature>
<keyword evidence="8" id="KW-0997">Cell inner membrane</keyword>
<dbReference type="PANTHER" id="PTHR23502:SF132">
    <property type="entry name" value="POLYAMINE TRANSPORTER 2-RELATED"/>
    <property type="match status" value="1"/>
</dbReference>
<dbReference type="SUPFAM" id="SSF103473">
    <property type="entry name" value="MFS general substrate transporter"/>
    <property type="match status" value="1"/>
</dbReference>
<proteinExistence type="inferred from homology"/>
<keyword evidence="6 8" id="KW-1133">Transmembrane helix</keyword>
<keyword evidence="5 8" id="KW-0812">Transmembrane</keyword>
<gene>
    <name evidence="10" type="ORF">AVDCRST_MAG91-2522</name>
</gene>
<comment type="subcellular location">
    <subcellularLocation>
        <location evidence="8">Cell inner membrane</location>
        <topology evidence="8">Multi-pass membrane protein</topology>
    </subcellularLocation>
    <subcellularLocation>
        <location evidence="1">Cell membrane</location>
        <topology evidence="1">Multi-pass membrane protein</topology>
    </subcellularLocation>
</comment>
<dbReference type="Gene3D" id="1.20.1720.10">
    <property type="entry name" value="Multidrug resistance protein D"/>
    <property type="match status" value="1"/>
</dbReference>
<accession>A0A6J4TJZ4</accession>
<evidence type="ECO:0000256" key="3">
    <source>
        <dbReference type="ARBA" id="ARBA00022448"/>
    </source>
</evidence>
<evidence type="ECO:0000256" key="5">
    <source>
        <dbReference type="ARBA" id="ARBA00022692"/>
    </source>
</evidence>
<dbReference type="InterPro" id="IPR036259">
    <property type="entry name" value="MFS_trans_sf"/>
</dbReference>
<dbReference type="AlphaFoldDB" id="A0A6J4TJZ4"/>
<feature type="transmembrane region" description="Helical" evidence="8">
    <location>
        <begin position="60"/>
        <end position="76"/>
    </location>
</feature>
<dbReference type="GO" id="GO:1990961">
    <property type="term" value="P:xenobiotic detoxification by transmembrane export across the plasma membrane"/>
    <property type="evidence" value="ECO:0007669"/>
    <property type="project" value="InterPro"/>
</dbReference>
<feature type="transmembrane region" description="Helical" evidence="8">
    <location>
        <begin position="146"/>
        <end position="171"/>
    </location>
</feature>
<keyword evidence="3 8" id="KW-0813">Transport</keyword>
<evidence type="ECO:0000256" key="2">
    <source>
        <dbReference type="ARBA" id="ARBA00006236"/>
    </source>
</evidence>
<evidence type="ECO:0000256" key="8">
    <source>
        <dbReference type="RuleBase" id="RU365088"/>
    </source>
</evidence>
<name>A0A6J4TJZ4_9SPHN</name>
<keyword evidence="7 8" id="KW-0472">Membrane</keyword>
<dbReference type="NCBIfam" id="TIGR00710">
    <property type="entry name" value="efflux_Bcr_CflA"/>
    <property type="match status" value="1"/>
</dbReference>
<dbReference type="Pfam" id="PF07690">
    <property type="entry name" value="MFS_1"/>
    <property type="match status" value="1"/>
</dbReference>
<evidence type="ECO:0000313" key="10">
    <source>
        <dbReference type="EMBL" id="CAA9525875.1"/>
    </source>
</evidence>
<dbReference type="InterPro" id="IPR011701">
    <property type="entry name" value="MFS"/>
</dbReference>
<evidence type="ECO:0000256" key="4">
    <source>
        <dbReference type="ARBA" id="ARBA00022475"/>
    </source>
</evidence>
<feature type="domain" description="Major facilitator superfamily (MFS) profile" evidence="9">
    <location>
        <begin position="18"/>
        <end position="403"/>
    </location>
</feature>
<comment type="similarity">
    <text evidence="2 8">Belongs to the major facilitator superfamily. Bcr/CmlA family.</text>
</comment>
<protein>
    <recommendedName>
        <fullName evidence="8">Bcr/CflA family efflux transporter</fullName>
    </recommendedName>
</protein>
<dbReference type="PANTHER" id="PTHR23502">
    <property type="entry name" value="MAJOR FACILITATOR SUPERFAMILY"/>
    <property type="match status" value="1"/>
</dbReference>
<evidence type="ECO:0000256" key="1">
    <source>
        <dbReference type="ARBA" id="ARBA00004651"/>
    </source>
</evidence>
<evidence type="ECO:0000256" key="7">
    <source>
        <dbReference type="ARBA" id="ARBA00023136"/>
    </source>
</evidence>
<feature type="transmembrane region" description="Helical" evidence="8">
    <location>
        <begin position="259"/>
        <end position="279"/>
    </location>
</feature>